<proteinExistence type="predicted"/>
<dbReference type="EMBL" id="CP026115">
    <property type="protein sequence ID" value="QHG62925.1"/>
    <property type="molecule type" value="Genomic_DNA"/>
</dbReference>
<sequence length="945" mass="106355">MSPLQNLEALDARIAELQQGQPQLQESIAPDRQRQDFFAQLADFWSAPVEAGESRLEQLGQLRRAQLLAELELRLADHTLDADAAALLRTCLSLPLAWQRQNPPLAQVLRPVFSTLSPSRRCHLPGALVIVTATPGQAVAPGDSTGNALLCTFSHGIEAFADLNQLHIELCERLDDPLQSQPLLALLAHPEERLLVQQADRLRYEWYADDPFAYQAQCLIDLQRLRLTEVWRSQGKYATGQLHAHLDRAMDLTPLIGSEQPLSTRYALLLEKHLPPWLRKTSAQGLAHIMQTMQDLAGAIALASGPGILSFEAFTQRHNLIEWVRERLSEKLRNGFGITTPAHAIQVSVTLARRKGALVNPLHPSSYIPVASRPQVGDTVELVTITYRLDELALLNIEWFDINYWLTARVHGDETLHLEGLTPEKLKQMVRDLDAGTSYQRFLKKHLLHSPTANWRMEAHGRINRARMMAEAVKARHAGHFLADSREWGYRWARTIIRYPNSNWRATVDEHRISVRQLLIKGETLQGVLLLNAEVKAVTTIVVYAPDAPDRRPWREYRNARELLRELRGNVQIREYVRDRLPLSKPGKVEKLLLSGKLAPHLQRLVVDENLFEAQYKAEVRALMAQVDASTRSNAELLGRFSVNALRLLLDLVSLVLPFPASIALAFGRAAISIWEGFEALEEGDRYGALHHAFATFSHLLDGFHGSLEGLEPTPAGLKGFSGAPLLRRVLRGMPAPRPLPLPATQAVAQEVSKLRYLIDGIYKEGIYEKTGSNPGLSQYYIKDQQGRVYHVNFDGHRWRATDPRQPDAFIKLPLKRLLNGNWVVDSPVLWHDGLPDLQALLESCRLAPQREGSELALEPGLFEADGQLYLQLQGHQLPVRRHLLTDHYHLQVPASALGAVHAWAVLRRTDQQWRIRVRQPGRSSDWLALPADYSASLGSNLSSR</sequence>
<gene>
    <name evidence="2" type="ORF">C2H86_00195</name>
</gene>
<organism evidence="2 3">
    <name type="scientific">Pseudomonas putida</name>
    <name type="common">Arthrobacter siderocapsulatus</name>
    <dbReference type="NCBI Taxonomy" id="303"/>
    <lineage>
        <taxon>Bacteria</taxon>
        <taxon>Pseudomonadati</taxon>
        <taxon>Pseudomonadota</taxon>
        <taxon>Gammaproteobacteria</taxon>
        <taxon>Pseudomonadales</taxon>
        <taxon>Pseudomonadaceae</taxon>
        <taxon>Pseudomonas</taxon>
    </lineage>
</organism>
<dbReference type="AlphaFoldDB" id="A0A6I6XBT9"/>
<evidence type="ECO:0000313" key="3">
    <source>
        <dbReference type="Proteomes" id="UP000464480"/>
    </source>
</evidence>
<evidence type="ECO:0000313" key="2">
    <source>
        <dbReference type="EMBL" id="QHG62925.1"/>
    </source>
</evidence>
<reference evidence="2 3" key="1">
    <citation type="submission" date="2020-02" db="EMBL/GenBank/DDBJ databases">
        <title>Pseudomonas Putida W5 Complete Genome Assembly.</title>
        <authorList>
            <person name="Yuan Z.-C."/>
            <person name="Shaw G.A."/>
            <person name="Cusano A.D."/>
            <person name="Caddey B.J."/>
            <person name="Weselowski B.J."/>
        </authorList>
    </citation>
    <scope>NUCLEOTIDE SEQUENCE [LARGE SCALE GENOMIC DNA]</scope>
    <source>
        <strain evidence="2 3">W5</strain>
    </source>
</reference>
<protein>
    <recommendedName>
        <fullName evidence="1">Dermonecrotic toxin N-terminal domain-containing protein</fullName>
    </recommendedName>
</protein>
<name>A0A6I6XBT9_PSEPU</name>
<accession>A0A6I6XBT9</accession>
<dbReference type="Pfam" id="PF20178">
    <property type="entry name" value="ToxA_N"/>
    <property type="match status" value="1"/>
</dbReference>
<dbReference type="Proteomes" id="UP000464480">
    <property type="component" value="Chromosome"/>
</dbReference>
<dbReference type="RefSeq" id="WP_159408605.1">
    <property type="nucleotide sequence ID" value="NZ_CP026115.2"/>
</dbReference>
<feature type="domain" description="Dermonecrotic toxin N-terminal" evidence="1">
    <location>
        <begin position="319"/>
        <end position="583"/>
    </location>
</feature>
<dbReference type="InterPro" id="IPR046673">
    <property type="entry name" value="ToxA_N"/>
</dbReference>
<evidence type="ECO:0000259" key="1">
    <source>
        <dbReference type="Pfam" id="PF20178"/>
    </source>
</evidence>